<keyword evidence="2" id="KW-0175">Coiled coil</keyword>
<feature type="compositionally biased region" description="Basic and acidic residues" evidence="3">
    <location>
        <begin position="400"/>
        <end position="411"/>
    </location>
</feature>
<dbReference type="OrthoDB" id="9806939at2"/>
<dbReference type="EMBL" id="CP043538">
    <property type="protein sequence ID" value="QGY01636.1"/>
    <property type="molecule type" value="Genomic_DNA"/>
</dbReference>
<gene>
    <name evidence="7" type="ORF">MMSR116_06790</name>
</gene>
<name>A0A6B9FIP7_9HYPH</name>
<dbReference type="SUPFAM" id="SSF111369">
    <property type="entry name" value="HlyD-like secretion proteins"/>
    <property type="match status" value="2"/>
</dbReference>
<organism evidence="7 8">
    <name type="scientific">Methylobacterium mesophilicum SR1.6/6</name>
    <dbReference type="NCBI Taxonomy" id="908290"/>
    <lineage>
        <taxon>Bacteria</taxon>
        <taxon>Pseudomonadati</taxon>
        <taxon>Pseudomonadota</taxon>
        <taxon>Alphaproteobacteria</taxon>
        <taxon>Hyphomicrobiales</taxon>
        <taxon>Methylobacteriaceae</taxon>
        <taxon>Methylobacterium</taxon>
    </lineage>
</organism>
<dbReference type="PANTHER" id="PTHR30469">
    <property type="entry name" value="MULTIDRUG RESISTANCE PROTEIN MDTA"/>
    <property type="match status" value="1"/>
</dbReference>
<feature type="region of interest" description="Disordered" evidence="3">
    <location>
        <begin position="390"/>
        <end position="424"/>
    </location>
</feature>
<evidence type="ECO:0000256" key="3">
    <source>
        <dbReference type="SAM" id="MobiDB-lite"/>
    </source>
</evidence>
<dbReference type="Proteomes" id="UP000012488">
    <property type="component" value="Chromosome"/>
</dbReference>
<dbReference type="AlphaFoldDB" id="A0A6B9FIP7"/>
<protein>
    <submittedName>
        <fullName evidence="7">Efflux RND transporter periplasmic adaptor subunit</fullName>
    </submittedName>
</protein>
<dbReference type="InterPro" id="IPR058624">
    <property type="entry name" value="MdtA-like_HH"/>
</dbReference>
<dbReference type="Pfam" id="PF25876">
    <property type="entry name" value="HH_MFP_RND"/>
    <property type="match status" value="1"/>
</dbReference>
<feature type="domain" description="Multidrug resistance protein MdtA-like alpha-helical hairpin" evidence="4">
    <location>
        <begin position="136"/>
        <end position="203"/>
    </location>
</feature>
<reference evidence="7 8" key="1">
    <citation type="journal article" date="2012" name="Genet. Mol. Biol.">
        <title>Analysis of 16S rRNA and mxaF genes revealing insights into Methylobacterium niche-specific plant association.</title>
        <authorList>
            <person name="Dourado M.N."/>
            <person name="Andreote F.D."/>
            <person name="Dini-Andreote F."/>
            <person name="Conti R."/>
            <person name="Araujo J.M."/>
            <person name="Araujo W.L."/>
        </authorList>
    </citation>
    <scope>NUCLEOTIDE SEQUENCE [LARGE SCALE GENOMIC DNA]</scope>
    <source>
        <strain evidence="7 8">SR1.6/6</strain>
    </source>
</reference>
<dbReference type="RefSeq" id="WP_010683394.1">
    <property type="nucleotide sequence ID" value="NZ_CP043538.1"/>
</dbReference>
<dbReference type="Gene3D" id="1.10.287.470">
    <property type="entry name" value="Helix hairpin bin"/>
    <property type="match status" value="2"/>
</dbReference>
<dbReference type="Gene3D" id="2.40.50.100">
    <property type="match status" value="2"/>
</dbReference>
<dbReference type="InterPro" id="IPR006143">
    <property type="entry name" value="RND_pump_MFP"/>
</dbReference>
<dbReference type="Gene3D" id="2.40.420.20">
    <property type="match status" value="1"/>
</dbReference>
<sequence length="424" mass="44931">MKAHDAGAEVPPPPGKAPFLLAGLVGAGLLAWGAYGHWQRDVEATATLEQTKTLVPQVRVIAAERADGPLDLVLPGEMQAFTTAAIAARATGYIAERRVDIGARVKAGDLLLRIAAPDLDQQLAQAEAQVGQLKAQLLQAQAQVEQARANVNLANLTNNRTSTLAVQGWASRQNADNSQASVLSQAATLAAAEAGVKVATANIKAQEAAVERLKALTAFERVVAPFDGVVTTRNVDVGDLVRADNGGTPLLSIDEDSTLRITVNVPQNDAVGIKPGVKAVITVPQLPGRSFDGFVERSSVALNAASRTLTTQVDVPNADRTLRAGLYAYVTLKIPRTETTISIPAEATVFNSQGLQVAEVGADDRVTWRTVRVRRDHGRTLELDSGLTADSHVIYSPPPDLRDGQAIERRKPAPPTPPLRSAQR</sequence>
<comment type="similarity">
    <text evidence="1">Belongs to the membrane fusion protein (MFP) (TC 8.A.1) family.</text>
</comment>
<evidence type="ECO:0000313" key="8">
    <source>
        <dbReference type="Proteomes" id="UP000012488"/>
    </source>
</evidence>
<dbReference type="InterPro" id="IPR058625">
    <property type="entry name" value="MdtA-like_BSH"/>
</dbReference>
<proteinExistence type="inferred from homology"/>
<evidence type="ECO:0000313" key="7">
    <source>
        <dbReference type="EMBL" id="QGY01636.1"/>
    </source>
</evidence>
<feature type="domain" description="Multidrug resistance protein MdtA-like barrel-sandwich hybrid" evidence="5">
    <location>
        <begin position="83"/>
        <end position="244"/>
    </location>
</feature>
<dbReference type="GO" id="GO:1990281">
    <property type="term" value="C:efflux pump complex"/>
    <property type="evidence" value="ECO:0007669"/>
    <property type="project" value="TreeGrafter"/>
</dbReference>
<evidence type="ECO:0000256" key="2">
    <source>
        <dbReference type="SAM" id="Coils"/>
    </source>
</evidence>
<feature type="domain" description="CusB-like beta-barrel" evidence="6">
    <location>
        <begin position="261"/>
        <end position="333"/>
    </location>
</feature>
<accession>A0A6B9FIP7</accession>
<evidence type="ECO:0000259" key="4">
    <source>
        <dbReference type="Pfam" id="PF25876"/>
    </source>
</evidence>
<dbReference type="NCBIfam" id="TIGR01730">
    <property type="entry name" value="RND_mfp"/>
    <property type="match status" value="1"/>
</dbReference>
<dbReference type="Pfam" id="PF25917">
    <property type="entry name" value="BSH_RND"/>
    <property type="match status" value="1"/>
</dbReference>
<dbReference type="Gene3D" id="2.40.30.170">
    <property type="match status" value="1"/>
</dbReference>
<evidence type="ECO:0000259" key="6">
    <source>
        <dbReference type="Pfam" id="PF25954"/>
    </source>
</evidence>
<feature type="coiled-coil region" evidence="2">
    <location>
        <begin position="116"/>
        <end position="157"/>
    </location>
</feature>
<evidence type="ECO:0000256" key="1">
    <source>
        <dbReference type="ARBA" id="ARBA00009477"/>
    </source>
</evidence>
<dbReference type="PANTHER" id="PTHR30469:SF37">
    <property type="entry name" value="RAGD PROTEIN"/>
    <property type="match status" value="1"/>
</dbReference>
<dbReference type="InterPro" id="IPR058792">
    <property type="entry name" value="Beta-barrel_RND_2"/>
</dbReference>
<dbReference type="Pfam" id="PF25954">
    <property type="entry name" value="Beta-barrel_RND_2"/>
    <property type="match status" value="1"/>
</dbReference>
<reference evidence="7 8" key="2">
    <citation type="journal article" date="2013" name="Genome Announc.">
        <title>Draft Genome Sequence of Methylobacterium mesophilicum Strain SR1.6/6, Isolated from Citrus sinensis.</title>
        <authorList>
            <person name="Marinho Almeida D."/>
            <person name="Dini-Andreote F."/>
            <person name="Camargo Neves A.A."/>
            <person name="Juca Ramos R.T."/>
            <person name="Andreote F.D."/>
            <person name="Carneiro A.R."/>
            <person name="Oliveira de Souza Lima A."/>
            <person name="Caracciolo Gomes de Sa P.H."/>
            <person name="Ribeiro Barbosa M.S."/>
            <person name="Araujo W.L."/>
            <person name="Silva A."/>
        </authorList>
    </citation>
    <scope>NUCLEOTIDE SEQUENCE [LARGE SCALE GENOMIC DNA]</scope>
    <source>
        <strain evidence="7 8">SR1.6/6</strain>
    </source>
</reference>
<dbReference type="KEGG" id="mmes:MMSR116_06790"/>
<evidence type="ECO:0000259" key="5">
    <source>
        <dbReference type="Pfam" id="PF25917"/>
    </source>
</evidence>
<dbReference type="GO" id="GO:0015562">
    <property type="term" value="F:efflux transmembrane transporter activity"/>
    <property type="evidence" value="ECO:0007669"/>
    <property type="project" value="TreeGrafter"/>
</dbReference>